<accession>A0AAU9N7R1</accession>
<dbReference type="Proteomes" id="UP001157418">
    <property type="component" value="Unassembled WGS sequence"/>
</dbReference>
<proteinExistence type="predicted"/>
<keyword evidence="2" id="KW-1185">Reference proteome</keyword>
<reference evidence="1 2" key="1">
    <citation type="submission" date="2022-01" db="EMBL/GenBank/DDBJ databases">
        <authorList>
            <person name="Xiong W."/>
            <person name="Schranz E."/>
        </authorList>
    </citation>
    <scope>NUCLEOTIDE SEQUENCE [LARGE SCALE GENOMIC DNA]</scope>
</reference>
<dbReference type="EMBL" id="CAKMRJ010003334">
    <property type="protein sequence ID" value="CAH1433901.1"/>
    <property type="molecule type" value="Genomic_DNA"/>
</dbReference>
<sequence>MSNSLWRRVFAAVVEGGKQAVKEQVASGKFNLQEPSIVVEMTQAMYASVRSFMETDFASLLRLVELDLEGLPQLCRDPDVECNPTERDPFKVGSSYIALGK</sequence>
<dbReference type="AlphaFoldDB" id="A0AAU9N7R1"/>
<organism evidence="1 2">
    <name type="scientific">Lactuca virosa</name>
    <dbReference type="NCBI Taxonomy" id="75947"/>
    <lineage>
        <taxon>Eukaryota</taxon>
        <taxon>Viridiplantae</taxon>
        <taxon>Streptophyta</taxon>
        <taxon>Embryophyta</taxon>
        <taxon>Tracheophyta</taxon>
        <taxon>Spermatophyta</taxon>
        <taxon>Magnoliopsida</taxon>
        <taxon>eudicotyledons</taxon>
        <taxon>Gunneridae</taxon>
        <taxon>Pentapetalae</taxon>
        <taxon>asterids</taxon>
        <taxon>campanulids</taxon>
        <taxon>Asterales</taxon>
        <taxon>Asteraceae</taxon>
        <taxon>Cichorioideae</taxon>
        <taxon>Cichorieae</taxon>
        <taxon>Lactucinae</taxon>
        <taxon>Lactuca</taxon>
    </lineage>
</organism>
<comment type="caution">
    <text evidence="1">The sequence shown here is derived from an EMBL/GenBank/DDBJ whole genome shotgun (WGS) entry which is preliminary data.</text>
</comment>
<name>A0AAU9N7R1_9ASTR</name>
<gene>
    <name evidence="1" type="ORF">LVIROSA_LOCUS20462</name>
</gene>
<evidence type="ECO:0000313" key="1">
    <source>
        <dbReference type="EMBL" id="CAH1433901.1"/>
    </source>
</evidence>
<evidence type="ECO:0000313" key="2">
    <source>
        <dbReference type="Proteomes" id="UP001157418"/>
    </source>
</evidence>
<protein>
    <submittedName>
        <fullName evidence="1">Uncharacterized protein</fullName>
    </submittedName>
</protein>